<accession>A0ABU1H7Y3</accession>
<keyword evidence="2" id="KW-1185">Reference proteome</keyword>
<gene>
    <name evidence="1" type="ORF">QC823_15685</name>
</gene>
<reference evidence="1 2" key="1">
    <citation type="submission" date="2023-04" db="EMBL/GenBank/DDBJ databases">
        <title>A long-awaited taxogenomic arrangement of the family Halomonadaceae.</title>
        <authorList>
            <person name="De La Haba R."/>
            <person name="Chuvochina M."/>
            <person name="Wittouck S."/>
            <person name="Arahal D.R."/>
            <person name="Sanchez-Porro C."/>
            <person name="Hugenholtz P."/>
            <person name="Ventosa A."/>
        </authorList>
    </citation>
    <scope>NUCLEOTIDE SEQUENCE [LARGE SCALE GENOMIC DNA]</scope>
    <source>
        <strain evidence="1 2">DSM 21020</strain>
    </source>
</reference>
<evidence type="ECO:0000313" key="1">
    <source>
        <dbReference type="EMBL" id="MDR5900406.1"/>
    </source>
</evidence>
<sequence>MAPVPSVIRTALLAEMEGYEHLLFEPMTQTDLDGLYALFYSALGAIIANASHFIDAIALGCELTFTFPTAKLIGWEDHWAELEANDNVFVLVVMAQVKAKRVKDGATRKDVKVALIRLMYERGYSREQVVQLFIIIDWMLQLPKAPGREFIQAVYAIQEEKHMPYVNTIERLGNDKGEKLGEVKGEARLLKKSIVSKYGQCPEWAQTKLNAADAEQLEAWAERIFNAETLEESLSV</sequence>
<dbReference type="EMBL" id="JARWAN010000042">
    <property type="protein sequence ID" value="MDR5900406.1"/>
    <property type="molecule type" value="Genomic_DNA"/>
</dbReference>
<organism evidence="1 2">
    <name type="scientific">Vreelandella vilamensis</name>
    <dbReference type="NCBI Taxonomy" id="531309"/>
    <lineage>
        <taxon>Bacteria</taxon>
        <taxon>Pseudomonadati</taxon>
        <taxon>Pseudomonadota</taxon>
        <taxon>Gammaproteobacteria</taxon>
        <taxon>Oceanospirillales</taxon>
        <taxon>Halomonadaceae</taxon>
        <taxon>Vreelandella</taxon>
    </lineage>
</organism>
<evidence type="ECO:0008006" key="3">
    <source>
        <dbReference type="Google" id="ProtNLM"/>
    </source>
</evidence>
<protein>
    <recommendedName>
        <fullName evidence="3">DUF4351 domain-containing protein</fullName>
    </recommendedName>
</protein>
<comment type="caution">
    <text evidence="1">The sequence shown here is derived from an EMBL/GenBank/DDBJ whole genome shotgun (WGS) entry which is preliminary data.</text>
</comment>
<dbReference type="PANTHER" id="PTHR35586:SF1">
    <property type="entry name" value="SLL1691 PROTEIN"/>
    <property type="match status" value="1"/>
</dbReference>
<evidence type="ECO:0000313" key="2">
    <source>
        <dbReference type="Proteomes" id="UP001254564"/>
    </source>
</evidence>
<proteinExistence type="predicted"/>
<dbReference type="RefSeq" id="WP_309657282.1">
    <property type="nucleotide sequence ID" value="NZ_JARWAN010000042.1"/>
</dbReference>
<name>A0ABU1H7Y3_9GAMM</name>
<dbReference type="PANTHER" id="PTHR35586">
    <property type="entry name" value="SLL1691 PROTEIN"/>
    <property type="match status" value="1"/>
</dbReference>
<dbReference type="Proteomes" id="UP001254564">
    <property type="component" value="Unassembled WGS sequence"/>
</dbReference>